<dbReference type="Proteomes" id="UP001595887">
    <property type="component" value="Unassembled WGS sequence"/>
</dbReference>
<gene>
    <name evidence="1" type="ORF">ACFOWX_01655</name>
</gene>
<protein>
    <submittedName>
        <fullName evidence="1">Uncharacterized protein</fullName>
    </submittedName>
</protein>
<dbReference type="RefSeq" id="WP_381420710.1">
    <property type="nucleotide sequence ID" value="NZ_JBHSDH010000010.1"/>
</dbReference>
<keyword evidence="2" id="KW-1185">Reference proteome</keyword>
<comment type="caution">
    <text evidence="1">The sequence shown here is derived from an EMBL/GenBank/DDBJ whole genome shotgun (WGS) entry which is preliminary data.</text>
</comment>
<proteinExistence type="predicted"/>
<organism evidence="1 2">
    <name type="scientific">Sphingorhabdus arenilitoris</name>
    <dbReference type="NCBI Taxonomy" id="1490041"/>
    <lineage>
        <taxon>Bacteria</taxon>
        <taxon>Pseudomonadati</taxon>
        <taxon>Pseudomonadota</taxon>
        <taxon>Alphaproteobacteria</taxon>
        <taxon>Sphingomonadales</taxon>
        <taxon>Sphingomonadaceae</taxon>
        <taxon>Sphingorhabdus</taxon>
    </lineage>
</organism>
<sequence length="76" mass="8794">MTSLEIPVLLDFTDIACFVGDEAQRYAALLRAIEGEAVYAFVEKICCRSSILFWYFRSAGICNNFQWEFQSVNRKQ</sequence>
<evidence type="ECO:0000313" key="2">
    <source>
        <dbReference type="Proteomes" id="UP001595887"/>
    </source>
</evidence>
<reference evidence="2" key="1">
    <citation type="journal article" date="2019" name="Int. J. Syst. Evol. Microbiol.">
        <title>The Global Catalogue of Microorganisms (GCM) 10K type strain sequencing project: providing services to taxonomists for standard genome sequencing and annotation.</title>
        <authorList>
            <consortium name="The Broad Institute Genomics Platform"/>
            <consortium name="The Broad Institute Genome Sequencing Center for Infectious Disease"/>
            <person name="Wu L."/>
            <person name="Ma J."/>
        </authorList>
    </citation>
    <scope>NUCLEOTIDE SEQUENCE [LARGE SCALE GENOMIC DNA]</scope>
    <source>
        <strain evidence="2">CECT 8531</strain>
    </source>
</reference>
<name>A0ABV8RD34_9SPHN</name>
<dbReference type="EMBL" id="JBHSDH010000010">
    <property type="protein sequence ID" value="MFC4291113.1"/>
    <property type="molecule type" value="Genomic_DNA"/>
</dbReference>
<accession>A0ABV8RD34</accession>
<evidence type="ECO:0000313" key="1">
    <source>
        <dbReference type="EMBL" id="MFC4291113.1"/>
    </source>
</evidence>